<organism evidence="2 3">
    <name type="scientific">Dyella psychrodurans</name>
    <dbReference type="NCBI Taxonomy" id="1927960"/>
    <lineage>
        <taxon>Bacteria</taxon>
        <taxon>Pseudomonadati</taxon>
        <taxon>Pseudomonadota</taxon>
        <taxon>Gammaproteobacteria</taxon>
        <taxon>Lysobacterales</taxon>
        <taxon>Rhodanobacteraceae</taxon>
        <taxon>Dyella</taxon>
    </lineage>
</organism>
<gene>
    <name evidence="2" type="ORF">DWU99_05190</name>
</gene>
<feature type="domain" description="VOC" evidence="1">
    <location>
        <begin position="134"/>
        <end position="247"/>
    </location>
</feature>
<evidence type="ECO:0000259" key="1">
    <source>
        <dbReference type="PROSITE" id="PS51819"/>
    </source>
</evidence>
<feature type="domain" description="VOC" evidence="1">
    <location>
        <begin position="7"/>
        <end position="119"/>
    </location>
</feature>
<evidence type="ECO:0000313" key="2">
    <source>
        <dbReference type="EMBL" id="RDS86627.1"/>
    </source>
</evidence>
<dbReference type="PANTHER" id="PTHR33993:SF14">
    <property type="entry name" value="GB|AAF24581.1"/>
    <property type="match status" value="1"/>
</dbReference>
<dbReference type="CDD" id="cd07247">
    <property type="entry name" value="SgaA_N_like"/>
    <property type="match status" value="2"/>
</dbReference>
<dbReference type="InterPro" id="IPR052164">
    <property type="entry name" value="Anthracycline_SecMetBiosynth"/>
</dbReference>
<evidence type="ECO:0000313" key="3">
    <source>
        <dbReference type="Proteomes" id="UP000255334"/>
    </source>
</evidence>
<dbReference type="OrthoDB" id="9793039at2"/>
<accession>A0A370XEB2</accession>
<dbReference type="AlphaFoldDB" id="A0A370XEB2"/>
<name>A0A370XEB2_9GAMM</name>
<dbReference type="PROSITE" id="PS51819">
    <property type="entry name" value="VOC"/>
    <property type="match status" value="2"/>
</dbReference>
<comment type="caution">
    <text evidence="2">The sequence shown here is derived from an EMBL/GenBank/DDBJ whole genome shotgun (WGS) entry which is preliminary data.</text>
</comment>
<dbReference type="InterPro" id="IPR029068">
    <property type="entry name" value="Glyas_Bleomycin-R_OHBP_Dase"/>
</dbReference>
<dbReference type="Proteomes" id="UP000255334">
    <property type="component" value="Unassembled WGS sequence"/>
</dbReference>
<dbReference type="RefSeq" id="WP_115476896.1">
    <property type="nucleotide sequence ID" value="NZ_QRBF01000001.1"/>
</dbReference>
<dbReference type="EMBL" id="QRBF01000001">
    <property type="protein sequence ID" value="RDS86627.1"/>
    <property type="molecule type" value="Genomic_DNA"/>
</dbReference>
<dbReference type="Gene3D" id="3.10.180.10">
    <property type="entry name" value="2,3-Dihydroxybiphenyl 1,2-Dioxygenase, domain 1"/>
    <property type="match status" value="2"/>
</dbReference>
<dbReference type="SUPFAM" id="SSF54593">
    <property type="entry name" value="Glyoxalase/Bleomycin resistance protein/Dihydroxybiphenyl dioxygenase"/>
    <property type="match status" value="2"/>
</dbReference>
<sequence length="250" mass="26831">MHYAHGKFVWFEHHSNQRTEAQAFYRALFGWHFEENPMPDGSLYTMAKHGDHGIGGLRVSAQERGHWLGYVSVPDVDAATHTAVKHGGNVLTQPMDYGPMGRASVIADPQGAVFVLWKSAGGDAPDAPMPAIGSWCWMELLTTHDKAALTFYSAVAGYAHDVKDMGPMGTYYVLKHDGVQRAGVFQPRDIPMAIWVPYVNVPDCDAAAAKAGQLGATITLPPTDIPAVGRFALLTDPTGASLGVIAFAGA</sequence>
<dbReference type="PANTHER" id="PTHR33993">
    <property type="entry name" value="GLYOXALASE-RELATED"/>
    <property type="match status" value="1"/>
</dbReference>
<dbReference type="Pfam" id="PF18029">
    <property type="entry name" value="Glyoxalase_6"/>
    <property type="match status" value="1"/>
</dbReference>
<keyword evidence="3" id="KW-1185">Reference proteome</keyword>
<dbReference type="InterPro" id="IPR041581">
    <property type="entry name" value="Glyoxalase_6"/>
</dbReference>
<proteinExistence type="predicted"/>
<reference evidence="2 3" key="1">
    <citation type="submission" date="2018-07" db="EMBL/GenBank/DDBJ databases">
        <title>Dyella monticola sp. nov. and Dyella psychrodurans sp. nov. isolated from monsoon evergreen broad-leaved forest soil of Dinghu Mountain, China.</title>
        <authorList>
            <person name="Gao Z."/>
            <person name="Qiu L."/>
        </authorList>
    </citation>
    <scope>NUCLEOTIDE SEQUENCE [LARGE SCALE GENOMIC DNA]</scope>
    <source>
        <strain evidence="2 3">4MSK11</strain>
    </source>
</reference>
<dbReference type="InterPro" id="IPR037523">
    <property type="entry name" value="VOC_core"/>
</dbReference>
<protein>
    <submittedName>
        <fullName evidence="2">VOC family protein</fullName>
    </submittedName>
</protein>